<feature type="non-terminal residue" evidence="2">
    <location>
        <position position="1"/>
    </location>
</feature>
<dbReference type="Proteomes" id="UP001162156">
    <property type="component" value="Unassembled WGS sequence"/>
</dbReference>
<comment type="caution">
    <text evidence="2">The sequence shown here is derived from an EMBL/GenBank/DDBJ whole genome shotgun (WGS) entry which is preliminary data.</text>
</comment>
<evidence type="ECO:0000313" key="2">
    <source>
        <dbReference type="EMBL" id="KAJ8928330.1"/>
    </source>
</evidence>
<reference evidence="2" key="1">
    <citation type="journal article" date="2023" name="Insect Mol. Biol.">
        <title>Genome sequencing provides insights into the evolution of gene families encoding plant cell wall-degrading enzymes in longhorned beetles.</title>
        <authorList>
            <person name="Shin N.R."/>
            <person name="Okamura Y."/>
            <person name="Kirsch R."/>
            <person name="Pauchet Y."/>
        </authorList>
    </citation>
    <scope>NUCLEOTIDE SEQUENCE</scope>
    <source>
        <strain evidence="2">RBIC_L_NR</strain>
    </source>
</reference>
<keyword evidence="3" id="KW-1185">Reference proteome</keyword>
<feature type="region of interest" description="Disordered" evidence="1">
    <location>
        <begin position="295"/>
        <end position="335"/>
    </location>
</feature>
<gene>
    <name evidence="2" type="ORF">NQ314_019118</name>
</gene>
<feature type="region of interest" description="Disordered" evidence="1">
    <location>
        <begin position="1"/>
        <end position="87"/>
    </location>
</feature>
<organism evidence="2 3">
    <name type="scientific">Rhamnusium bicolor</name>
    <dbReference type="NCBI Taxonomy" id="1586634"/>
    <lineage>
        <taxon>Eukaryota</taxon>
        <taxon>Metazoa</taxon>
        <taxon>Ecdysozoa</taxon>
        <taxon>Arthropoda</taxon>
        <taxon>Hexapoda</taxon>
        <taxon>Insecta</taxon>
        <taxon>Pterygota</taxon>
        <taxon>Neoptera</taxon>
        <taxon>Endopterygota</taxon>
        <taxon>Coleoptera</taxon>
        <taxon>Polyphaga</taxon>
        <taxon>Cucujiformia</taxon>
        <taxon>Chrysomeloidea</taxon>
        <taxon>Cerambycidae</taxon>
        <taxon>Lepturinae</taxon>
        <taxon>Rhagiini</taxon>
        <taxon>Rhamnusium</taxon>
    </lineage>
</organism>
<feature type="compositionally biased region" description="Low complexity" evidence="1">
    <location>
        <begin position="60"/>
        <end position="75"/>
    </location>
</feature>
<dbReference type="EMBL" id="JANEYF010005394">
    <property type="protein sequence ID" value="KAJ8928330.1"/>
    <property type="molecule type" value="Genomic_DNA"/>
</dbReference>
<dbReference type="AlphaFoldDB" id="A0AAV8WNH3"/>
<sequence length="335" mass="35158">HPGQPIGTPKQNSPLGNPPPYTQGAQHGQNPPPYNSHYNAGGYGQPPAYSPAGHPQRITQQGGYHPQGGYQPGYHPQGGGGGVTVINNNINNHHHASYGGYGGYSPPIYTSHDTGSTALGFFLGYSLAKISTPSYHFHGNSYDSSGSAPRYDHYTVHHYYHNNDVPKEATIEPNAIVACVGDTGSFCPANTTSLCTNNGAVMCVASAVSTVPCTKEKQTNCVKSTVPCKDNNAPECKQSTQSAASIAIPCISTAKVYGDISYVNNSIVISNSTDYNNTTITDAISVVTTTESNTNVTTTTTNSATPVNASTAANTTDSKKRTSPNVLRNDIGSAR</sequence>
<evidence type="ECO:0000256" key="1">
    <source>
        <dbReference type="SAM" id="MobiDB-lite"/>
    </source>
</evidence>
<protein>
    <submittedName>
        <fullName evidence="2">Uncharacterized protein</fullName>
    </submittedName>
</protein>
<feature type="compositionally biased region" description="Low complexity" evidence="1">
    <location>
        <begin position="295"/>
        <end position="316"/>
    </location>
</feature>
<name>A0AAV8WNH3_9CUCU</name>
<proteinExistence type="predicted"/>
<evidence type="ECO:0000313" key="3">
    <source>
        <dbReference type="Proteomes" id="UP001162156"/>
    </source>
</evidence>
<accession>A0AAV8WNH3</accession>